<accession>A0A3R7SVB9</accession>
<evidence type="ECO:0000313" key="2">
    <source>
        <dbReference type="EMBL" id="ROT76825.1"/>
    </source>
</evidence>
<reference evidence="2 3" key="2">
    <citation type="submission" date="2019-01" db="EMBL/GenBank/DDBJ databases">
        <title>The decoding of complex shrimp genome reveals the adaptation for benthos swimmer, frequently molting mechanism and breeding impact on genome.</title>
        <authorList>
            <person name="Sun Y."/>
            <person name="Gao Y."/>
            <person name="Yu Y."/>
        </authorList>
    </citation>
    <scope>NUCLEOTIDE SEQUENCE [LARGE SCALE GENOMIC DNA]</scope>
    <source>
        <tissue evidence="2">Muscle</tissue>
    </source>
</reference>
<dbReference type="EMBL" id="QCYY01001606">
    <property type="protein sequence ID" value="ROT76825.1"/>
    <property type="molecule type" value="Genomic_DNA"/>
</dbReference>
<sequence>PFRGGLRPQAPTSLLARDVEAVGQDAQAPVEGAPRAVGAGHVPRQPEQLGVLGEGAGVRPQDVAQDFPEGEQIRRDGGRAPPQELGGDVGEVLGLPLEAGDLAEPRAETQIDQAPPDGAVGARLEDHIVLLEVVVGEARQVELSEPQRQVMDPPQEGTDGGRVQEHGLEGFPIAELHQESWIVLARGKDSRRPSEAVQTRQDIRLPLEQLGVGACRGHLDHGVCALVADPEGPAVAALAEEDSLGHQAHHFSLEEHRGLLPNHQRCGTCFVEFLLGFVETLQQLLEFPFQAVILRALALALRPFVRRLALAPRALACRPLPLGLRFALALAGALGRKRRGGSLALHKGELVLERNRSQVHHRVSRLGLQGDQGRGSLMDLWARCC</sequence>
<feature type="region of interest" description="Disordered" evidence="1">
    <location>
        <begin position="58"/>
        <end position="87"/>
    </location>
</feature>
<dbReference type="AlphaFoldDB" id="A0A3R7SVB9"/>
<gene>
    <name evidence="2" type="ORF">C7M84_004568</name>
</gene>
<keyword evidence="3" id="KW-1185">Reference proteome</keyword>
<feature type="non-terminal residue" evidence="2">
    <location>
        <position position="1"/>
    </location>
</feature>
<organism evidence="2 3">
    <name type="scientific">Penaeus vannamei</name>
    <name type="common">Whiteleg shrimp</name>
    <name type="synonym">Litopenaeus vannamei</name>
    <dbReference type="NCBI Taxonomy" id="6689"/>
    <lineage>
        <taxon>Eukaryota</taxon>
        <taxon>Metazoa</taxon>
        <taxon>Ecdysozoa</taxon>
        <taxon>Arthropoda</taxon>
        <taxon>Crustacea</taxon>
        <taxon>Multicrustacea</taxon>
        <taxon>Malacostraca</taxon>
        <taxon>Eumalacostraca</taxon>
        <taxon>Eucarida</taxon>
        <taxon>Decapoda</taxon>
        <taxon>Dendrobranchiata</taxon>
        <taxon>Penaeoidea</taxon>
        <taxon>Penaeidae</taxon>
        <taxon>Penaeus</taxon>
    </lineage>
</organism>
<proteinExistence type="predicted"/>
<dbReference type="Proteomes" id="UP000283509">
    <property type="component" value="Unassembled WGS sequence"/>
</dbReference>
<evidence type="ECO:0000256" key="1">
    <source>
        <dbReference type="SAM" id="MobiDB-lite"/>
    </source>
</evidence>
<name>A0A3R7SVB9_PENVA</name>
<protein>
    <submittedName>
        <fullName evidence="2">Uncharacterized protein</fullName>
    </submittedName>
</protein>
<reference evidence="2 3" key="1">
    <citation type="submission" date="2018-04" db="EMBL/GenBank/DDBJ databases">
        <authorList>
            <person name="Zhang X."/>
            <person name="Yuan J."/>
            <person name="Li F."/>
            <person name="Xiang J."/>
        </authorList>
    </citation>
    <scope>NUCLEOTIDE SEQUENCE [LARGE SCALE GENOMIC DNA]</scope>
    <source>
        <tissue evidence="2">Muscle</tissue>
    </source>
</reference>
<evidence type="ECO:0000313" key="3">
    <source>
        <dbReference type="Proteomes" id="UP000283509"/>
    </source>
</evidence>
<comment type="caution">
    <text evidence="2">The sequence shown here is derived from an EMBL/GenBank/DDBJ whole genome shotgun (WGS) entry which is preliminary data.</text>
</comment>